<proteinExistence type="predicted"/>
<comment type="caution">
    <text evidence="3">The sequence shown here is derived from an EMBL/GenBank/DDBJ whole genome shotgun (WGS) entry which is preliminary data.</text>
</comment>
<dbReference type="Pfam" id="PF01569">
    <property type="entry name" value="PAP2"/>
    <property type="match status" value="1"/>
</dbReference>
<dbReference type="InterPro" id="IPR036938">
    <property type="entry name" value="PAP2/HPO_sf"/>
</dbReference>
<dbReference type="RefSeq" id="WP_143487887.1">
    <property type="nucleotide sequence ID" value="NZ_VJOY01000005.1"/>
</dbReference>
<keyword evidence="1" id="KW-0812">Transmembrane</keyword>
<protein>
    <submittedName>
        <fullName evidence="3">Phosphatase PAP2 family protein</fullName>
    </submittedName>
</protein>
<evidence type="ECO:0000313" key="3">
    <source>
        <dbReference type="EMBL" id="TRX75151.1"/>
    </source>
</evidence>
<keyword evidence="1" id="KW-0472">Membrane</keyword>
<feature type="domain" description="Phosphatidic acid phosphatase type 2/haloperoxidase" evidence="2">
    <location>
        <begin position="100"/>
        <end position="227"/>
    </location>
</feature>
<feature type="transmembrane region" description="Helical" evidence="1">
    <location>
        <begin position="216"/>
        <end position="241"/>
    </location>
</feature>
<reference evidence="3 4" key="1">
    <citation type="submission" date="2019-07" db="EMBL/GenBank/DDBJ databases">
        <title>Pseudomonas mangiferae sp. nov., isolated from bark of mango tree in Thailand.</title>
        <authorList>
            <person name="Srisuk N."/>
            <person name="Anurat P."/>
        </authorList>
    </citation>
    <scope>NUCLEOTIDE SEQUENCE [LARGE SCALE GENOMIC DNA]</scope>
    <source>
        <strain evidence="3 4">DMKU_BBB3-04</strain>
    </source>
</reference>
<dbReference type="Proteomes" id="UP000315235">
    <property type="component" value="Unassembled WGS sequence"/>
</dbReference>
<gene>
    <name evidence="3" type="ORF">FM069_08605</name>
</gene>
<dbReference type="Gene3D" id="1.20.144.10">
    <property type="entry name" value="Phosphatidic acid phosphatase type 2/haloperoxidase"/>
    <property type="match status" value="1"/>
</dbReference>
<dbReference type="OrthoDB" id="8477781at2"/>
<organism evidence="3 4">
    <name type="scientific">Pseudomonas mangiferae</name>
    <dbReference type="NCBI Taxonomy" id="2593654"/>
    <lineage>
        <taxon>Bacteria</taxon>
        <taxon>Pseudomonadati</taxon>
        <taxon>Pseudomonadota</taxon>
        <taxon>Gammaproteobacteria</taxon>
        <taxon>Pseudomonadales</taxon>
        <taxon>Pseudomonadaceae</taxon>
        <taxon>Pseudomonas</taxon>
    </lineage>
</organism>
<feature type="transmembrane region" description="Helical" evidence="1">
    <location>
        <begin position="96"/>
        <end position="117"/>
    </location>
</feature>
<evidence type="ECO:0000259" key="2">
    <source>
        <dbReference type="SMART" id="SM00014"/>
    </source>
</evidence>
<keyword evidence="1" id="KW-1133">Transmembrane helix</keyword>
<dbReference type="CDD" id="cd01610">
    <property type="entry name" value="PAP2_like"/>
    <property type="match status" value="1"/>
</dbReference>
<evidence type="ECO:0000256" key="1">
    <source>
        <dbReference type="SAM" id="Phobius"/>
    </source>
</evidence>
<dbReference type="SMART" id="SM00014">
    <property type="entry name" value="acidPPc"/>
    <property type="match status" value="1"/>
</dbReference>
<dbReference type="AlphaFoldDB" id="A0A553H078"/>
<dbReference type="EMBL" id="VJOY01000005">
    <property type="protein sequence ID" value="TRX75151.1"/>
    <property type="molecule type" value="Genomic_DNA"/>
</dbReference>
<evidence type="ECO:0000313" key="4">
    <source>
        <dbReference type="Proteomes" id="UP000315235"/>
    </source>
</evidence>
<name>A0A553H078_9PSED</name>
<sequence>MENTTLFQAQWRWPRFLFCHFFAAALLGLWLFEPVRAAFFTFDTQLFHLLNAPLADNAAWRLVWAIASLRPFDILVGLILLCLLIRGDWLYPAVQVRAATLGFIATLIMLLVIRVLFTKLAKHTGWQHASPSERIPGAVHLSDYYPEWERRFELKDRSSRSFPGDHASVLMIWALFLGCFVRTAWQGLLVGGLAVLFMLPRLVAGAHWASDDYVGGLVMALLALAWSMYTPFAAWASAHLLRLTAPLFRPFKRVPLLNRLSVVRLP</sequence>
<dbReference type="SUPFAM" id="SSF48317">
    <property type="entry name" value="Acid phosphatase/Vanadium-dependent haloperoxidase"/>
    <property type="match status" value="1"/>
</dbReference>
<feature type="transmembrane region" description="Helical" evidence="1">
    <location>
        <begin position="162"/>
        <end position="181"/>
    </location>
</feature>
<feature type="transmembrane region" description="Helical" evidence="1">
    <location>
        <begin position="188"/>
        <end position="210"/>
    </location>
</feature>
<accession>A0A553H078</accession>
<dbReference type="InterPro" id="IPR000326">
    <property type="entry name" value="PAP2/HPO"/>
</dbReference>
<feature type="transmembrane region" description="Helical" evidence="1">
    <location>
        <begin position="61"/>
        <end position="84"/>
    </location>
</feature>
<keyword evidence="4" id="KW-1185">Reference proteome</keyword>